<keyword evidence="4" id="KW-0067">ATP-binding</keyword>
<dbReference type="AlphaFoldDB" id="A0AAN9IAK7"/>
<dbReference type="GO" id="GO:0005524">
    <property type="term" value="F:ATP binding"/>
    <property type="evidence" value="ECO:0007669"/>
    <property type="project" value="UniProtKB-KW"/>
</dbReference>
<accession>A0AAN9IAK7</accession>
<evidence type="ECO:0000313" key="8">
    <source>
        <dbReference type="Proteomes" id="UP001372338"/>
    </source>
</evidence>
<dbReference type="Pfam" id="PF19279">
    <property type="entry name" value="YegS_C"/>
    <property type="match status" value="1"/>
</dbReference>
<feature type="compositionally biased region" description="Polar residues" evidence="5">
    <location>
        <begin position="564"/>
        <end position="573"/>
    </location>
</feature>
<dbReference type="SMART" id="SM00046">
    <property type="entry name" value="DAGKc"/>
    <property type="match status" value="1"/>
</dbReference>
<dbReference type="GO" id="GO:0006672">
    <property type="term" value="P:ceramide metabolic process"/>
    <property type="evidence" value="ECO:0007669"/>
    <property type="project" value="TreeGrafter"/>
</dbReference>
<dbReference type="InterPro" id="IPR045540">
    <property type="entry name" value="YegS/DAGK_C"/>
</dbReference>
<keyword evidence="2" id="KW-0547">Nucleotide-binding</keyword>
<evidence type="ECO:0000313" key="7">
    <source>
        <dbReference type="EMBL" id="KAK7265961.1"/>
    </source>
</evidence>
<evidence type="ECO:0000256" key="4">
    <source>
        <dbReference type="ARBA" id="ARBA00022840"/>
    </source>
</evidence>
<feature type="region of interest" description="Disordered" evidence="5">
    <location>
        <begin position="527"/>
        <end position="628"/>
    </location>
</feature>
<sequence>MRKSLSRNSTGSTNTNNNNNKPLSSSNSLRLSSSPTQQQQSLRRLGLCSQIATAGEHASPIVFPEKRGGKLKTASSRADVTTDHGDTTKNFDHRIDIGGVGVAGGTVDEKSDLLGYVVFSGKLVLDKRKITSINNNSASSDNTKSQHAVDAKLTSKALIWGSQLLHLDDVISVSYNVGLRHFTVHSYPFKKPSCGLSCFIKSRRMRKDFRFVASTVEEAVQWVGGFADQHCFVNCLPHPLVSSKKQASSELLPTDTPPELLFRCKTPPKMLVILNPRSGRGRSSKVFHDIVEPIFKLAGFRLEVVKTTSAGHAKNLASTVDISTCPDGIICVGGDGIINEVLNGLLSRDNQKEGISIPIGIIPAGSDNSLVWTVLGVRDPVSAAMAIVKGGLTATDVFAVEWIQTNKIHFGLTVSYYGFVSDVLELSEKYQKRYGPLRYFVAGFLKFLCLPRYSYEVEYLPASKTEREGNLPVESEVVDMSDLYTNIMSRSNKDGLPRASSLSSIDSIMTPSRMSGGDLDTCISTHASTEPSELVRGLDAKSKRLSSGRGNVTSEPEVIHPQLPLSTTPNWPRTRSKSRNDKGWSGLTTTHDTSRWGNTATNDREDISSTLSDPGPIWDAEPKWDGEPNWDVENPIELPGPPDEAEIGSTKEVMPRFGDKWVVSKGQFVGILVCNHACRTVQSSQVVAPKAEYDDNTLDLIMVHGNGRLRLLRFFVLLQMGRHLSLPYVEYVKVKSVRIKPGKHTHNGCGIDGELFPLTGQVVSSLLPEQCRLIGRSRI</sequence>
<name>A0AAN9IAK7_CROPI</name>
<dbReference type="Pfam" id="PF00781">
    <property type="entry name" value="DAGK_cat"/>
    <property type="match status" value="1"/>
</dbReference>
<dbReference type="Gene3D" id="2.60.200.40">
    <property type="match status" value="1"/>
</dbReference>
<feature type="region of interest" description="Disordered" evidence="5">
    <location>
        <begin position="1"/>
        <end position="43"/>
    </location>
</feature>
<dbReference type="PROSITE" id="PS50146">
    <property type="entry name" value="DAGK"/>
    <property type="match status" value="1"/>
</dbReference>
<keyword evidence="8" id="KW-1185">Reference proteome</keyword>
<dbReference type="InterPro" id="IPR001206">
    <property type="entry name" value="Diacylglycerol_kinase_cat_dom"/>
</dbReference>
<feature type="region of interest" description="Disordered" evidence="5">
    <location>
        <begin position="59"/>
        <end position="85"/>
    </location>
</feature>
<comment type="caution">
    <text evidence="7">The sequence shown here is derived from an EMBL/GenBank/DDBJ whole genome shotgun (WGS) entry which is preliminary data.</text>
</comment>
<dbReference type="EMBL" id="JAYWIO010000004">
    <property type="protein sequence ID" value="KAK7265961.1"/>
    <property type="molecule type" value="Genomic_DNA"/>
</dbReference>
<dbReference type="GO" id="GO:0001729">
    <property type="term" value="F:ceramide kinase activity"/>
    <property type="evidence" value="ECO:0007669"/>
    <property type="project" value="TreeGrafter"/>
</dbReference>
<evidence type="ECO:0000256" key="2">
    <source>
        <dbReference type="ARBA" id="ARBA00022741"/>
    </source>
</evidence>
<dbReference type="InterPro" id="IPR016064">
    <property type="entry name" value="NAD/diacylglycerol_kinase_sf"/>
</dbReference>
<gene>
    <name evidence="7" type="ORF">RIF29_18596</name>
</gene>
<feature type="domain" description="DAGKc" evidence="6">
    <location>
        <begin position="265"/>
        <end position="404"/>
    </location>
</feature>
<dbReference type="InterPro" id="IPR050187">
    <property type="entry name" value="Lipid_Phosphate_FormReg"/>
</dbReference>
<evidence type="ECO:0000256" key="1">
    <source>
        <dbReference type="ARBA" id="ARBA00022679"/>
    </source>
</evidence>
<reference evidence="7 8" key="1">
    <citation type="submission" date="2024-01" db="EMBL/GenBank/DDBJ databases">
        <title>The genomes of 5 underutilized Papilionoideae crops provide insights into root nodulation and disease resistanc.</title>
        <authorList>
            <person name="Yuan L."/>
        </authorList>
    </citation>
    <scope>NUCLEOTIDE SEQUENCE [LARGE SCALE GENOMIC DNA]</scope>
    <source>
        <strain evidence="7">ZHUSHIDOU_FW_LH</strain>
        <tissue evidence="7">Leaf</tissue>
    </source>
</reference>
<dbReference type="GO" id="GO:0016020">
    <property type="term" value="C:membrane"/>
    <property type="evidence" value="ECO:0007669"/>
    <property type="project" value="GOC"/>
</dbReference>
<protein>
    <recommendedName>
        <fullName evidence="6">DAGKc domain-containing protein</fullName>
    </recommendedName>
</protein>
<keyword evidence="1" id="KW-0808">Transferase</keyword>
<dbReference type="Gene3D" id="3.40.50.10330">
    <property type="entry name" value="Probable inorganic polyphosphate/atp-NAD kinase, domain 1"/>
    <property type="match status" value="1"/>
</dbReference>
<organism evidence="7 8">
    <name type="scientific">Crotalaria pallida</name>
    <name type="common">Smooth rattlebox</name>
    <name type="synonym">Crotalaria striata</name>
    <dbReference type="NCBI Taxonomy" id="3830"/>
    <lineage>
        <taxon>Eukaryota</taxon>
        <taxon>Viridiplantae</taxon>
        <taxon>Streptophyta</taxon>
        <taxon>Embryophyta</taxon>
        <taxon>Tracheophyta</taxon>
        <taxon>Spermatophyta</taxon>
        <taxon>Magnoliopsida</taxon>
        <taxon>eudicotyledons</taxon>
        <taxon>Gunneridae</taxon>
        <taxon>Pentapetalae</taxon>
        <taxon>rosids</taxon>
        <taxon>fabids</taxon>
        <taxon>Fabales</taxon>
        <taxon>Fabaceae</taxon>
        <taxon>Papilionoideae</taxon>
        <taxon>50 kb inversion clade</taxon>
        <taxon>genistoids sensu lato</taxon>
        <taxon>core genistoids</taxon>
        <taxon>Crotalarieae</taxon>
        <taxon>Crotalaria</taxon>
    </lineage>
</organism>
<evidence type="ECO:0000256" key="5">
    <source>
        <dbReference type="SAM" id="MobiDB-lite"/>
    </source>
</evidence>
<dbReference type="SUPFAM" id="SSF111331">
    <property type="entry name" value="NAD kinase/diacylglycerol kinase-like"/>
    <property type="match status" value="1"/>
</dbReference>
<proteinExistence type="predicted"/>
<dbReference type="PANTHER" id="PTHR12358">
    <property type="entry name" value="SPHINGOSINE KINASE"/>
    <property type="match status" value="1"/>
</dbReference>
<dbReference type="InterPro" id="IPR017438">
    <property type="entry name" value="ATP-NAD_kinase_N"/>
</dbReference>
<dbReference type="Proteomes" id="UP001372338">
    <property type="component" value="Unassembled WGS sequence"/>
</dbReference>
<dbReference type="PANTHER" id="PTHR12358:SF111">
    <property type="entry name" value="CERAMIDE KINASE, ISOFORM A"/>
    <property type="match status" value="1"/>
</dbReference>
<evidence type="ECO:0000256" key="3">
    <source>
        <dbReference type="ARBA" id="ARBA00022777"/>
    </source>
</evidence>
<feature type="compositionally biased region" description="Polar residues" evidence="5">
    <location>
        <begin position="586"/>
        <end position="601"/>
    </location>
</feature>
<keyword evidence="3" id="KW-0418">Kinase</keyword>
<evidence type="ECO:0000259" key="6">
    <source>
        <dbReference type="PROSITE" id="PS50146"/>
    </source>
</evidence>